<feature type="compositionally biased region" description="Low complexity" evidence="1">
    <location>
        <begin position="70"/>
        <end position="109"/>
    </location>
</feature>
<evidence type="ECO:0000313" key="2">
    <source>
        <dbReference type="EMBL" id="TKW13247.1"/>
    </source>
</evidence>
<dbReference type="EMBL" id="CM016556">
    <property type="protein sequence ID" value="TKW13247.1"/>
    <property type="molecule type" value="Genomic_DNA"/>
</dbReference>
<evidence type="ECO:0000256" key="1">
    <source>
        <dbReference type="SAM" id="MobiDB-lite"/>
    </source>
</evidence>
<feature type="compositionally biased region" description="Basic and acidic residues" evidence="1">
    <location>
        <begin position="25"/>
        <end position="38"/>
    </location>
</feature>
<feature type="region of interest" description="Disordered" evidence="1">
    <location>
        <begin position="70"/>
        <end position="122"/>
    </location>
</feature>
<accession>A0A4U6UQQ6</accession>
<feature type="compositionally biased region" description="Polar residues" evidence="1">
    <location>
        <begin position="1"/>
        <end position="14"/>
    </location>
</feature>
<sequence>MLYHSLASNNNTKHSVSRGLCVKRLTHDTSGKDEEQHVGDPGSPGRSRHGNLALRLWPRKTRRWVRARATWRPTAASSGAAPSATSSRGSTPATTSSASATPSARSSRSTRQEVPVHRHLPRHPIRSPPCNWLCSLQLISHRTAFFSRNKLAVSAFQSAYKSNRTDLSSTQVAEPTNFYPPPR</sequence>
<dbReference type="Gramene" id="TKW13247">
    <property type="protein sequence ID" value="TKW13247"/>
    <property type="gene ID" value="SEVIR_5G087750v2"/>
</dbReference>
<protein>
    <submittedName>
        <fullName evidence="2">Uncharacterized protein</fullName>
    </submittedName>
</protein>
<organism evidence="2 3">
    <name type="scientific">Setaria viridis</name>
    <name type="common">Green bristlegrass</name>
    <name type="synonym">Setaria italica subsp. viridis</name>
    <dbReference type="NCBI Taxonomy" id="4556"/>
    <lineage>
        <taxon>Eukaryota</taxon>
        <taxon>Viridiplantae</taxon>
        <taxon>Streptophyta</taxon>
        <taxon>Embryophyta</taxon>
        <taxon>Tracheophyta</taxon>
        <taxon>Spermatophyta</taxon>
        <taxon>Magnoliopsida</taxon>
        <taxon>Liliopsida</taxon>
        <taxon>Poales</taxon>
        <taxon>Poaceae</taxon>
        <taxon>PACMAD clade</taxon>
        <taxon>Panicoideae</taxon>
        <taxon>Panicodae</taxon>
        <taxon>Paniceae</taxon>
        <taxon>Cenchrinae</taxon>
        <taxon>Setaria</taxon>
    </lineage>
</organism>
<evidence type="ECO:0000313" key="3">
    <source>
        <dbReference type="Proteomes" id="UP000298652"/>
    </source>
</evidence>
<reference evidence="2" key="1">
    <citation type="submission" date="2019-03" db="EMBL/GenBank/DDBJ databases">
        <title>WGS assembly of Setaria viridis.</title>
        <authorList>
            <person name="Huang P."/>
            <person name="Jenkins J."/>
            <person name="Grimwood J."/>
            <person name="Barry K."/>
            <person name="Healey A."/>
            <person name="Mamidi S."/>
            <person name="Sreedasyam A."/>
            <person name="Shu S."/>
            <person name="Feldman M."/>
            <person name="Wu J."/>
            <person name="Yu Y."/>
            <person name="Chen C."/>
            <person name="Johnson J."/>
            <person name="Rokhsar D."/>
            <person name="Baxter I."/>
            <person name="Schmutz J."/>
            <person name="Brutnell T."/>
            <person name="Kellogg E."/>
        </authorList>
    </citation>
    <scope>NUCLEOTIDE SEQUENCE [LARGE SCALE GENOMIC DNA]</scope>
</reference>
<feature type="region of interest" description="Disordered" evidence="1">
    <location>
        <begin position="163"/>
        <end position="183"/>
    </location>
</feature>
<gene>
    <name evidence="2" type="ORF">SEVIR_5G087750v2</name>
</gene>
<feature type="compositionally biased region" description="Polar residues" evidence="1">
    <location>
        <begin position="163"/>
        <end position="174"/>
    </location>
</feature>
<feature type="region of interest" description="Disordered" evidence="1">
    <location>
        <begin position="1"/>
        <end position="55"/>
    </location>
</feature>
<name>A0A4U6UQQ6_SETVI</name>
<keyword evidence="3" id="KW-1185">Reference proteome</keyword>
<dbReference type="Proteomes" id="UP000298652">
    <property type="component" value="Chromosome 5"/>
</dbReference>
<proteinExistence type="predicted"/>
<dbReference type="AlphaFoldDB" id="A0A4U6UQQ6"/>